<evidence type="ECO:0000256" key="5">
    <source>
        <dbReference type="ARBA" id="ARBA00023136"/>
    </source>
</evidence>
<keyword evidence="5 6" id="KW-0472">Membrane</keyword>
<evidence type="ECO:0000313" key="9">
    <source>
        <dbReference type="Proteomes" id="UP000255036"/>
    </source>
</evidence>
<evidence type="ECO:0000256" key="2">
    <source>
        <dbReference type="ARBA" id="ARBA00022475"/>
    </source>
</evidence>
<reference evidence="8 9" key="1">
    <citation type="submission" date="2018-07" db="EMBL/GenBank/DDBJ databases">
        <title>Anaerosacharophilus polymeroproducens gen. nov. sp. nov., an anaerobic bacterium isolated from salt field.</title>
        <authorList>
            <person name="Kim W."/>
            <person name="Yang S.-H."/>
            <person name="Oh J."/>
            <person name="Lee J.-H."/>
            <person name="Kwon K.K."/>
        </authorList>
    </citation>
    <scope>NUCLEOTIDE SEQUENCE [LARGE SCALE GENOMIC DNA]</scope>
    <source>
        <strain evidence="8 9">MCWD5</strain>
    </source>
</reference>
<evidence type="ECO:0000256" key="6">
    <source>
        <dbReference type="SAM" id="Phobius"/>
    </source>
</evidence>
<dbReference type="Proteomes" id="UP000255036">
    <property type="component" value="Unassembled WGS sequence"/>
</dbReference>
<evidence type="ECO:0000259" key="7">
    <source>
        <dbReference type="Pfam" id="PF12698"/>
    </source>
</evidence>
<feature type="domain" description="ABC-2 type transporter transmembrane" evidence="7">
    <location>
        <begin position="21"/>
        <end position="390"/>
    </location>
</feature>
<feature type="transmembrane region" description="Helical" evidence="6">
    <location>
        <begin position="188"/>
        <end position="212"/>
    </location>
</feature>
<protein>
    <submittedName>
        <fullName evidence="8">ABC transporter permease</fullName>
    </submittedName>
</protein>
<organism evidence="8 9">
    <name type="scientific">Anaerosacchariphilus polymeriproducens</name>
    <dbReference type="NCBI Taxonomy" id="1812858"/>
    <lineage>
        <taxon>Bacteria</taxon>
        <taxon>Bacillati</taxon>
        <taxon>Bacillota</taxon>
        <taxon>Clostridia</taxon>
        <taxon>Lachnospirales</taxon>
        <taxon>Lachnospiraceae</taxon>
        <taxon>Anaerosacchariphilus</taxon>
    </lineage>
</organism>
<keyword evidence="2" id="KW-1003">Cell membrane</keyword>
<keyword evidence="4 6" id="KW-1133">Transmembrane helix</keyword>
<feature type="transmembrane region" description="Helical" evidence="6">
    <location>
        <begin position="369"/>
        <end position="390"/>
    </location>
</feature>
<evidence type="ECO:0000256" key="4">
    <source>
        <dbReference type="ARBA" id="ARBA00022989"/>
    </source>
</evidence>
<dbReference type="InterPro" id="IPR013525">
    <property type="entry name" value="ABC2_TM"/>
</dbReference>
<feature type="transmembrane region" description="Helical" evidence="6">
    <location>
        <begin position="232"/>
        <end position="260"/>
    </location>
</feature>
<gene>
    <name evidence="8" type="ORF">DWV06_14380</name>
</gene>
<dbReference type="GO" id="GO:0005886">
    <property type="term" value="C:plasma membrane"/>
    <property type="evidence" value="ECO:0007669"/>
    <property type="project" value="UniProtKB-SubCell"/>
</dbReference>
<feature type="transmembrane region" description="Helical" evidence="6">
    <location>
        <begin position="318"/>
        <end position="335"/>
    </location>
</feature>
<dbReference type="Pfam" id="PF12698">
    <property type="entry name" value="ABC2_membrane_3"/>
    <property type="match status" value="1"/>
</dbReference>
<dbReference type="PANTHER" id="PTHR30294">
    <property type="entry name" value="MEMBRANE COMPONENT OF ABC TRANSPORTER YHHJ-RELATED"/>
    <property type="match status" value="1"/>
</dbReference>
<dbReference type="AlphaFoldDB" id="A0A371ASD1"/>
<evidence type="ECO:0000313" key="8">
    <source>
        <dbReference type="EMBL" id="RDU22473.1"/>
    </source>
</evidence>
<dbReference type="PANTHER" id="PTHR30294:SF29">
    <property type="entry name" value="MULTIDRUG ABC TRANSPORTER PERMEASE YBHS-RELATED"/>
    <property type="match status" value="1"/>
</dbReference>
<dbReference type="OrthoDB" id="9768837at2"/>
<proteinExistence type="predicted"/>
<dbReference type="InterPro" id="IPR051449">
    <property type="entry name" value="ABC-2_transporter_component"/>
</dbReference>
<feature type="transmembrane region" description="Helical" evidence="6">
    <location>
        <begin position="20"/>
        <end position="38"/>
    </location>
</feature>
<evidence type="ECO:0000256" key="3">
    <source>
        <dbReference type="ARBA" id="ARBA00022692"/>
    </source>
</evidence>
<sequence>MKKFITVLQFELTNYFKNKTYITTTLIIAFIIGIFFTLPRFIDMSDFFGVPMKSLEKEKEEVPEEEYQKFALLDQNGYFKEQTVLKAAFPETKWIIAKNIEEIKSLVEKEDVDCGFVVKSTTELEYYVINKGMMDSNTETFKEVLNTIGRQIYCQKNGLDYESIQKAFNQPVNVKEQVLGKDTMKNYWYCYFLIIIIFMMIIFYSNMIATSITAEKSNRSIEVLVTSVNSNFLIFGKVIAGALAGVVQTGIIICEILVLYKVNREYWNGVLDMFMKIPAESLITFAFFGLGGFLFYAFCYGAVGALVSKTEDLNKSTGGIQMIIMFVYFGVLMQLQNVDGIFIKVASFLPFSSYSAMFARVALGKVEPWEVIVSFLILLISVIGVGILGAKIYRMGTLRYGNPIKISQALKTLRQK</sequence>
<name>A0A371ASD1_9FIRM</name>
<keyword evidence="3 6" id="KW-0812">Transmembrane</keyword>
<dbReference type="GO" id="GO:0140359">
    <property type="term" value="F:ABC-type transporter activity"/>
    <property type="evidence" value="ECO:0007669"/>
    <property type="project" value="InterPro"/>
</dbReference>
<comment type="subcellular location">
    <subcellularLocation>
        <location evidence="1">Cell membrane</location>
        <topology evidence="1">Multi-pass membrane protein</topology>
    </subcellularLocation>
</comment>
<dbReference type="EMBL" id="QRCT01000049">
    <property type="protein sequence ID" value="RDU22473.1"/>
    <property type="molecule type" value="Genomic_DNA"/>
</dbReference>
<keyword evidence="9" id="KW-1185">Reference proteome</keyword>
<dbReference type="RefSeq" id="WP_115482883.1">
    <property type="nucleotide sequence ID" value="NZ_QRCT01000049.1"/>
</dbReference>
<accession>A0A371ASD1</accession>
<comment type="caution">
    <text evidence="8">The sequence shown here is derived from an EMBL/GenBank/DDBJ whole genome shotgun (WGS) entry which is preliminary data.</text>
</comment>
<feature type="transmembrane region" description="Helical" evidence="6">
    <location>
        <begin position="281"/>
        <end position="306"/>
    </location>
</feature>
<evidence type="ECO:0000256" key="1">
    <source>
        <dbReference type="ARBA" id="ARBA00004651"/>
    </source>
</evidence>
<feature type="transmembrane region" description="Helical" evidence="6">
    <location>
        <begin position="342"/>
        <end position="363"/>
    </location>
</feature>